<dbReference type="Pfam" id="PF00873">
    <property type="entry name" value="ACR_tran"/>
    <property type="match status" value="1"/>
</dbReference>
<protein>
    <submittedName>
        <fullName evidence="2">Multidrug resistance protein MdtB</fullName>
    </submittedName>
</protein>
<feature type="transmembrane region" description="Helical" evidence="1">
    <location>
        <begin position="844"/>
        <end position="867"/>
    </location>
</feature>
<dbReference type="InterPro" id="IPR027463">
    <property type="entry name" value="AcrB_DN_DC_subdom"/>
</dbReference>
<dbReference type="EMBL" id="BAAFGK010000005">
    <property type="protein sequence ID" value="GAB0058975.1"/>
    <property type="molecule type" value="Genomic_DNA"/>
</dbReference>
<evidence type="ECO:0000313" key="2">
    <source>
        <dbReference type="EMBL" id="GAB0058975.1"/>
    </source>
</evidence>
<feature type="transmembrane region" description="Helical" evidence="1">
    <location>
        <begin position="457"/>
        <end position="479"/>
    </location>
</feature>
<sequence>MNFSALSIRHPVPAILLFALLTLLGLASFKALGIQNFPDIEVPVISVNATLEGAAPSQLETEVARKIEDSVASLGGVEHIRTTLTDGSVSISVEFDIDKNADAALNEVRNAVDSVRSDLPQDLTVPVVSKKTTTGGVMIAFVASSKQLDEAELSWLVDNELSKRLLSVPGVGKFSRTGGVDREIQVDLDPARMRALKITSDEISRALRQIRKDASGGRGDISGAVQSIRTLAAPESVEDLRRLEIPLSGGRSVPLSEIATITDGFAERSTMALLDDETVIGFELTRSKGWSEVSVATEVRRVVGVFAKEHPQVTIREGYNTFAPALDNFKGSMELLYEGAFLAIIVVWWFLRDIRATLISAAALPLSIIPAFLVMRLAGFSLDTLTLLALALVVGILVDDAIVEVENIVRHLKQGKKPFEAAMEAADEIGMAVIATTLTLVAVFMPTAFMAGIPGKFFRPFGMTAVAAILASLVVARLLTPMMCAHLMRPHDSQIHEGALLHRYLGWVTSCLDHPRITLIAAILFLVGSLALAPMLPSGFVPAADRNQMMLQVELPPGSALEDTYEASRKTIALLKQIPEVTSVHAAVGSSANVGGGPMNVSTMSDTRKATLVVNLVDRRERALKQSGVEEKIRNKLRELPGIRVAMISSGPGIQLTIVLTGNDPTTLSRVIDALEPQIRGIQGIGNVRSNADLERPEIQITPDFARAADLGVSSEAIAQAVRIATAGDFKMMLAKLNLPERQIPIRVRLAEGVRHDLAAIRQLPVASRAGVIPLETVARIEILGGSTRIDRMDRQRRVSIDIELGKRVIGELLTEVNDLPALKNLPVGVQRPPDGDAQRMKELFGSFAGAMAIGVMCIYIVLVLLFHDFLQPITILVALPLSLGGAFVSLLVTHNAFSMPSVIGILMLMGIVTKNSILLVEYAVVARRERGLNRRDALIDACRKRARPIVMTTIAMGAGMLPVALGIGAEPSFRSPMAIVVIGGLLASTFLSLLVIPVIYGYVDDLVSFIRRLRPGRA</sequence>
<dbReference type="PANTHER" id="PTHR32063:SF77">
    <property type="entry name" value="ACR FAMILY TRANSPORT PROTEIN"/>
    <property type="match status" value="1"/>
</dbReference>
<dbReference type="Gene3D" id="3.30.2090.10">
    <property type="entry name" value="Multidrug efflux transporter AcrB TolC docking domain, DN and DC subdomains"/>
    <property type="match status" value="2"/>
</dbReference>
<organism evidence="2 3">
    <name type="scientific">Candidatus Magnetaquiglobus chichijimensis</name>
    <dbReference type="NCBI Taxonomy" id="3141448"/>
    <lineage>
        <taxon>Bacteria</taxon>
        <taxon>Pseudomonadati</taxon>
        <taxon>Pseudomonadota</taxon>
        <taxon>Magnetococcia</taxon>
        <taxon>Magnetococcales</taxon>
        <taxon>Candidatus Magnetaquicoccaceae</taxon>
        <taxon>Candidatus Magnetaquiglobus</taxon>
    </lineage>
</organism>
<gene>
    <name evidence="2" type="primary">mdtB_3</name>
    <name evidence="2" type="ORF">SIID45300_03335</name>
</gene>
<dbReference type="Gene3D" id="3.30.70.1440">
    <property type="entry name" value="Multidrug efflux transporter AcrB pore domain"/>
    <property type="match status" value="1"/>
</dbReference>
<dbReference type="InterPro" id="IPR001036">
    <property type="entry name" value="Acrflvin-R"/>
</dbReference>
<dbReference type="Gene3D" id="3.30.70.1430">
    <property type="entry name" value="Multidrug efflux transporter AcrB pore domain"/>
    <property type="match status" value="2"/>
</dbReference>
<keyword evidence="1" id="KW-0472">Membrane</keyword>
<feature type="transmembrane region" description="Helical" evidence="1">
    <location>
        <begin position="517"/>
        <end position="536"/>
    </location>
</feature>
<feature type="transmembrane region" description="Helical" evidence="1">
    <location>
        <begin position="385"/>
        <end position="409"/>
    </location>
</feature>
<evidence type="ECO:0000313" key="3">
    <source>
        <dbReference type="Proteomes" id="UP001628193"/>
    </source>
</evidence>
<feature type="transmembrane region" description="Helical" evidence="1">
    <location>
        <begin position="358"/>
        <end position="379"/>
    </location>
</feature>
<dbReference type="SUPFAM" id="SSF82693">
    <property type="entry name" value="Multidrug efflux transporter AcrB pore domain, PN1, PN2, PC1 and PC2 subdomains"/>
    <property type="match status" value="3"/>
</dbReference>
<dbReference type="SUPFAM" id="SSF82866">
    <property type="entry name" value="Multidrug efflux transporter AcrB transmembrane domain"/>
    <property type="match status" value="2"/>
</dbReference>
<proteinExistence type="predicted"/>
<feature type="transmembrane region" description="Helical" evidence="1">
    <location>
        <begin position="904"/>
        <end position="926"/>
    </location>
</feature>
<keyword evidence="1" id="KW-1133">Transmembrane helix</keyword>
<feature type="transmembrane region" description="Helical" evidence="1">
    <location>
        <begin position="874"/>
        <end position="898"/>
    </location>
</feature>
<accession>A0ABQ0CDP0</accession>
<dbReference type="PRINTS" id="PR00702">
    <property type="entry name" value="ACRIFLAVINRP"/>
</dbReference>
<keyword evidence="1" id="KW-0812">Transmembrane</keyword>
<name>A0ABQ0CDP0_9PROT</name>
<dbReference type="Proteomes" id="UP001628193">
    <property type="component" value="Unassembled WGS sequence"/>
</dbReference>
<dbReference type="RefSeq" id="WP_420906691.1">
    <property type="nucleotide sequence ID" value="NZ_BAAFGK010000005.1"/>
</dbReference>
<feature type="transmembrane region" description="Helical" evidence="1">
    <location>
        <begin position="947"/>
        <end position="966"/>
    </location>
</feature>
<feature type="transmembrane region" description="Helical" evidence="1">
    <location>
        <begin position="429"/>
        <end position="451"/>
    </location>
</feature>
<dbReference type="PANTHER" id="PTHR32063">
    <property type="match status" value="1"/>
</dbReference>
<keyword evidence="3" id="KW-1185">Reference proteome</keyword>
<feature type="transmembrane region" description="Helical" evidence="1">
    <location>
        <begin position="978"/>
        <end position="1004"/>
    </location>
</feature>
<feature type="transmembrane region" description="Helical" evidence="1">
    <location>
        <begin position="335"/>
        <end position="351"/>
    </location>
</feature>
<dbReference type="Gene3D" id="1.20.1640.10">
    <property type="entry name" value="Multidrug efflux transporter AcrB transmembrane domain"/>
    <property type="match status" value="2"/>
</dbReference>
<dbReference type="Gene3D" id="3.30.70.1320">
    <property type="entry name" value="Multidrug efflux transporter AcrB pore domain like"/>
    <property type="match status" value="1"/>
</dbReference>
<reference evidence="2 3" key="1">
    <citation type="submission" date="2024-09" db="EMBL/GenBank/DDBJ databases">
        <title>Draft genome sequence of Candidatus Magnetaquicoccaceae bacterium FCR-1.</title>
        <authorList>
            <person name="Shimoshige H."/>
            <person name="Shimamura S."/>
            <person name="Taoka A."/>
            <person name="Kobayashi H."/>
            <person name="Maekawa T."/>
        </authorList>
    </citation>
    <scope>NUCLEOTIDE SEQUENCE [LARGE SCALE GENOMIC DNA]</scope>
    <source>
        <strain evidence="2 3">FCR-1</strain>
    </source>
</reference>
<evidence type="ECO:0000256" key="1">
    <source>
        <dbReference type="SAM" id="Phobius"/>
    </source>
</evidence>
<dbReference type="SUPFAM" id="SSF82714">
    <property type="entry name" value="Multidrug efflux transporter AcrB TolC docking domain, DN and DC subdomains"/>
    <property type="match status" value="2"/>
</dbReference>
<comment type="caution">
    <text evidence="2">The sequence shown here is derived from an EMBL/GenBank/DDBJ whole genome shotgun (WGS) entry which is preliminary data.</text>
</comment>